<dbReference type="Pfam" id="PF01810">
    <property type="entry name" value="LysE"/>
    <property type="match status" value="1"/>
</dbReference>
<keyword evidence="3 6" id="KW-0812">Transmembrane</keyword>
<evidence type="ECO:0000256" key="2">
    <source>
        <dbReference type="ARBA" id="ARBA00022475"/>
    </source>
</evidence>
<organism evidence="7 8">
    <name type="scientific">Kribbella capetownensis</name>
    <dbReference type="NCBI Taxonomy" id="1572659"/>
    <lineage>
        <taxon>Bacteria</taxon>
        <taxon>Bacillati</taxon>
        <taxon>Actinomycetota</taxon>
        <taxon>Actinomycetes</taxon>
        <taxon>Propionibacteriales</taxon>
        <taxon>Kribbellaceae</taxon>
        <taxon>Kribbella</taxon>
    </lineage>
</organism>
<keyword evidence="8" id="KW-1185">Reference proteome</keyword>
<dbReference type="OrthoDB" id="3175972at2"/>
<comment type="caution">
    <text evidence="7">The sequence shown here is derived from an EMBL/GenBank/DDBJ whole genome shotgun (WGS) entry which is preliminary data.</text>
</comment>
<comment type="subcellular location">
    <subcellularLocation>
        <location evidence="1">Cell membrane</location>
        <topology evidence="1">Multi-pass membrane protein</topology>
    </subcellularLocation>
</comment>
<evidence type="ECO:0000256" key="3">
    <source>
        <dbReference type="ARBA" id="ARBA00022692"/>
    </source>
</evidence>
<feature type="transmembrane region" description="Helical" evidence="6">
    <location>
        <begin position="72"/>
        <end position="93"/>
    </location>
</feature>
<sequence length="209" mass="21916">MIHRSAVAGFAAAVLPLIATPGASLTLLIQHVSDGGRRRAFPVISGTVSGLYVHATLALAGLSVLVMQSSRAFTAVKLAGAAYLIGLGLWNWYTTTSRAGAMTTRRRLPRSTGSLYRQALLANVLNPKAASIYLTLIPQFTAPSESVAGQILALATAHALLIGLWLVLWTIVIRRASPGLRGARAKLITSRITSVVLVGLGLRTAAAAR</sequence>
<dbReference type="Proteomes" id="UP000293342">
    <property type="component" value="Unassembled WGS sequence"/>
</dbReference>
<evidence type="ECO:0000256" key="5">
    <source>
        <dbReference type="ARBA" id="ARBA00023136"/>
    </source>
</evidence>
<evidence type="ECO:0000256" key="4">
    <source>
        <dbReference type="ARBA" id="ARBA00022989"/>
    </source>
</evidence>
<proteinExistence type="predicted"/>
<dbReference type="AlphaFoldDB" id="A0A4R0JRA7"/>
<dbReference type="EMBL" id="SJKD01000004">
    <property type="protein sequence ID" value="TCC49020.1"/>
    <property type="molecule type" value="Genomic_DNA"/>
</dbReference>
<keyword evidence="4 6" id="KW-1133">Transmembrane helix</keyword>
<keyword evidence="2" id="KW-1003">Cell membrane</keyword>
<name>A0A4R0JRA7_9ACTN</name>
<gene>
    <name evidence="7" type="ORF">E0H75_20945</name>
</gene>
<dbReference type="RefSeq" id="WP_131515266.1">
    <property type="nucleotide sequence ID" value="NZ_SJKD01000004.1"/>
</dbReference>
<keyword evidence="5 6" id="KW-0472">Membrane</keyword>
<evidence type="ECO:0000256" key="1">
    <source>
        <dbReference type="ARBA" id="ARBA00004651"/>
    </source>
</evidence>
<dbReference type="PANTHER" id="PTHR30086:SF20">
    <property type="entry name" value="ARGININE EXPORTER PROTEIN ARGO-RELATED"/>
    <property type="match status" value="1"/>
</dbReference>
<accession>A0A4R0JRA7</accession>
<feature type="transmembrane region" description="Helical" evidence="6">
    <location>
        <begin position="41"/>
        <end position="66"/>
    </location>
</feature>
<dbReference type="GO" id="GO:0015171">
    <property type="term" value="F:amino acid transmembrane transporter activity"/>
    <property type="evidence" value="ECO:0007669"/>
    <property type="project" value="TreeGrafter"/>
</dbReference>
<reference evidence="7 8" key="1">
    <citation type="submission" date="2019-02" db="EMBL/GenBank/DDBJ databases">
        <title>Kribbella capetownensis sp. nov. and Kribbella speibonae sp. nov., isolated from soil.</title>
        <authorList>
            <person name="Curtis S.M."/>
            <person name="Norton I."/>
            <person name="Everest G.J."/>
            <person name="Meyers P.R."/>
        </authorList>
    </citation>
    <scope>NUCLEOTIDE SEQUENCE [LARGE SCALE GENOMIC DNA]</scope>
    <source>
        <strain evidence="7 8">YM53</strain>
    </source>
</reference>
<feature type="transmembrane region" description="Helical" evidence="6">
    <location>
        <begin position="148"/>
        <end position="172"/>
    </location>
</feature>
<protein>
    <submittedName>
        <fullName evidence="7">LysE family translocator</fullName>
    </submittedName>
</protein>
<evidence type="ECO:0000313" key="7">
    <source>
        <dbReference type="EMBL" id="TCC49020.1"/>
    </source>
</evidence>
<dbReference type="InterPro" id="IPR001123">
    <property type="entry name" value="LeuE-type"/>
</dbReference>
<evidence type="ECO:0000313" key="8">
    <source>
        <dbReference type="Proteomes" id="UP000293342"/>
    </source>
</evidence>
<evidence type="ECO:0000256" key="6">
    <source>
        <dbReference type="SAM" id="Phobius"/>
    </source>
</evidence>
<feature type="transmembrane region" description="Helical" evidence="6">
    <location>
        <begin position="6"/>
        <end position="29"/>
    </location>
</feature>
<dbReference type="PANTHER" id="PTHR30086">
    <property type="entry name" value="ARGININE EXPORTER PROTEIN ARGO"/>
    <property type="match status" value="1"/>
</dbReference>
<dbReference type="GO" id="GO:0005886">
    <property type="term" value="C:plasma membrane"/>
    <property type="evidence" value="ECO:0007669"/>
    <property type="project" value="UniProtKB-SubCell"/>
</dbReference>